<name>A0A401GK17_9APHY</name>
<proteinExistence type="predicted"/>
<keyword evidence="3" id="KW-1185">Reference proteome</keyword>
<dbReference type="InParanoid" id="A0A401GK17"/>
<dbReference type="STRING" id="139825.A0A401GK17"/>
<dbReference type="OrthoDB" id="2535938at2759"/>
<reference evidence="2 3" key="1">
    <citation type="journal article" date="2018" name="Sci. Rep.">
        <title>Genome sequence of the cauliflower mushroom Sparassis crispa (Hanabiratake) and its association with beneficial usage.</title>
        <authorList>
            <person name="Kiyama R."/>
            <person name="Furutani Y."/>
            <person name="Kawaguchi K."/>
            <person name="Nakanishi T."/>
        </authorList>
    </citation>
    <scope>NUCLEOTIDE SEQUENCE [LARGE SCALE GENOMIC DNA]</scope>
</reference>
<sequence>MTAFNISDSDLLAILDYVRTRKDVPPHIMAILENVDKASLPPDGVYPTPSSSHIQSPFPMHARPLNSLPLPVPAGSSALPSITEESNEGEVVLGLITIRGAPSPGRDSPPVQPGPRLSPPPQADGPPDVENVAQQDQVDQSERSDNSDGSDDSIEEPLAQAVRRLAGALPLPRDNCPRGGVRPRKPSQRRNHRQGQHGEQDMFEDHDLFAGEGAEENENDDDEEPGDPAGHDNLPKGSPAKWGISDLPAALNGWPGKTATKFLCDLISGAHGNFQAPSVSIWVESMKDLVEGRSWDAHDGAFRTNALWALVSRVSRAEKVLSGAEFVSMMTKIQLAAKVDSIQKTRNTQVAKGGKMTMAQVYSLISEEPDAPKEKTFSEWVAFGHRFAALAGAGSVYLLMIIAAHGMYSQIGRTKQATIWTMCNCLRWPNPDTLIGQHILGRLIPLASGLSSNIDCRDFVSSDKFFSMFITNTFRSVDRHSESWAPCMTPLTSPLTELEQGMTGVDLMVQNILTTASSTCSTRPPSTRAPSPMDDSDDEHHATTIGVCENSDNNDDLFMVDAQSKKFYTPDSSSPNYLVFDTDFRPQAKKNRKAPYPKTDPKERLVWTDEQRHYAGDAWVAKTLENFEEGIQEHYNKDGVKFANSYIYLSRSAFEGKEIRLNSKEGELLAFIASDMSQDMKDTLERGLRSVIFSDGSPEYELQSMDSSASTGQHQFPCIHFSRYARHITRGDDAPTNIHPLFLYKVECGHTNHHQFTPYFSKELWEHEEEYDSLSKVFEEFCEWMQAKRLPEVYKSLEIFAEVLPGREVSPCHPFTSMVLNVNVVTHVHRDVKDLKACLVLVLGDHTGGDLCLVEPGLVFPLRAGDLVVFHSGDVTHFNLHYRGERASLVLHSDAEGKHWQEDQMGWKDNDYMAVA</sequence>
<dbReference type="EMBL" id="BFAD01000004">
    <property type="protein sequence ID" value="GBE82502.1"/>
    <property type="molecule type" value="Genomic_DNA"/>
</dbReference>
<dbReference type="Proteomes" id="UP000287166">
    <property type="component" value="Unassembled WGS sequence"/>
</dbReference>
<dbReference type="GeneID" id="38779419"/>
<dbReference type="Gene3D" id="3.60.130.30">
    <property type="match status" value="1"/>
</dbReference>
<protein>
    <submittedName>
        <fullName evidence="2">Uncharacterized protein</fullName>
    </submittedName>
</protein>
<feature type="compositionally biased region" description="Pro residues" evidence="1">
    <location>
        <begin position="110"/>
        <end position="124"/>
    </location>
</feature>
<feature type="region of interest" description="Disordered" evidence="1">
    <location>
        <begin position="167"/>
        <end position="241"/>
    </location>
</feature>
<accession>A0A401GK17</accession>
<feature type="compositionally biased region" description="Low complexity" evidence="1">
    <location>
        <begin position="517"/>
        <end position="532"/>
    </location>
</feature>
<feature type="compositionally biased region" description="Acidic residues" evidence="1">
    <location>
        <begin position="213"/>
        <end position="226"/>
    </location>
</feature>
<feature type="compositionally biased region" description="Basic residues" evidence="1">
    <location>
        <begin position="181"/>
        <end position="195"/>
    </location>
</feature>
<comment type="caution">
    <text evidence="2">The sequence shown here is derived from an EMBL/GenBank/DDBJ whole genome shotgun (WGS) entry which is preliminary data.</text>
</comment>
<organism evidence="2 3">
    <name type="scientific">Sparassis crispa</name>
    <dbReference type="NCBI Taxonomy" id="139825"/>
    <lineage>
        <taxon>Eukaryota</taxon>
        <taxon>Fungi</taxon>
        <taxon>Dikarya</taxon>
        <taxon>Basidiomycota</taxon>
        <taxon>Agaricomycotina</taxon>
        <taxon>Agaricomycetes</taxon>
        <taxon>Polyporales</taxon>
        <taxon>Sparassidaceae</taxon>
        <taxon>Sparassis</taxon>
    </lineage>
</organism>
<evidence type="ECO:0000256" key="1">
    <source>
        <dbReference type="SAM" id="MobiDB-lite"/>
    </source>
</evidence>
<evidence type="ECO:0000313" key="3">
    <source>
        <dbReference type="Proteomes" id="UP000287166"/>
    </source>
</evidence>
<evidence type="ECO:0000313" key="2">
    <source>
        <dbReference type="EMBL" id="GBE82502.1"/>
    </source>
</evidence>
<feature type="compositionally biased region" description="Basic and acidic residues" evidence="1">
    <location>
        <begin position="196"/>
        <end position="209"/>
    </location>
</feature>
<dbReference type="AlphaFoldDB" id="A0A401GK17"/>
<dbReference type="RefSeq" id="XP_027613415.1">
    <property type="nucleotide sequence ID" value="XM_027757614.1"/>
</dbReference>
<feature type="region of interest" description="Disordered" evidence="1">
    <location>
        <begin position="517"/>
        <end position="541"/>
    </location>
</feature>
<feature type="region of interest" description="Disordered" evidence="1">
    <location>
        <begin position="99"/>
        <end position="153"/>
    </location>
</feature>
<gene>
    <name evidence="2" type="ORF">SCP_0408860</name>
</gene>